<gene>
    <name evidence="9" type="ORF">HNP76_001114</name>
</gene>
<evidence type="ECO:0000256" key="7">
    <source>
        <dbReference type="PROSITE-ProRule" id="PRU00473"/>
    </source>
</evidence>
<evidence type="ECO:0000259" key="8">
    <source>
        <dbReference type="PROSITE" id="PS51123"/>
    </source>
</evidence>
<evidence type="ECO:0000313" key="9">
    <source>
        <dbReference type="EMBL" id="MBB5225757.1"/>
    </source>
</evidence>
<evidence type="ECO:0000256" key="1">
    <source>
        <dbReference type="ARBA" id="ARBA00004162"/>
    </source>
</evidence>
<dbReference type="PANTHER" id="PTHR30329">
    <property type="entry name" value="STATOR ELEMENT OF FLAGELLAR MOTOR COMPLEX"/>
    <property type="match status" value="1"/>
</dbReference>
<keyword evidence="4" id="KW-0812">Transmembrane</keyword>
<dbReference type="InterPro" id="IPR025713">
    <property type="entry name" value="MotB-like_N_dom"/>
</dbReference>
<evidence type="ECO:0000256" key="4">
    <source>
        <dbReference type="ARBA" id="ARBA00022692"/>
    </source>
</evidence>
<comment type="caution">
    <text evidence="9">The sequence shown here is derived from an EMBL/GenBank/DDBJ whole genome shotgun (WGS) entry which is preliminary data.</text>
</comment>
<keyword evidence="10" id="KW-1185">Reference proteome</keyword>
<evidence type="ECO:0000256" key="3">
    <source>
        <dbReference type="ARBA" id="ARBA00022475"/>
    </source>
</evidence>
<dbReference type="EMBL" id="JACHFQ010000003">
    <property type="protein sequence ID" value="MBB5225757.1"/>
    <property type="molecule type" value="Genomic_DNA"/>
</dbReference>
<dbReference type="PROSITE" id="PS51123">
    <property type="entry name" value="OMPA_2"/>
    <property type="match status" value="1"/>
</dbReference>
<comment type="similarity">
    <text evidence="2">Belongs to the MotB family.</text>
</comment>
<dbReference type="Gene3D" id="3.30.1330.60">
    <property type="entry name" value="OmpA-like domain"/>
    <property type="match status" value="1"/>
</dbReference>
<dbReference type="InterPro" id="IPR050330">
    <property type="entry name" value="Bact_OuterMem_StrucFunc"/>
</dbReference>
<feature type="domain" description="OmpA-like" evidence="8">
    <location>
        <begin position="120"/>
        <end position="244"/>
    </location>
</feature>
<evidence type="ECO:0000256" key="2">
    <source>
        <dbReference type="ARBA" id="ARBA00008914"/>
    </source>
</evidence>
<dbReference type="Pfam" id="PF00691">
    <property type="entry name" value="OmpA"/>
    <property type="match status" value="1"/>
</dbReference>
<dbReference type="NCBIfam" id="NF005195">
    <property type="entry name" value="PRK06667.1"/>
    <property type="match status" value="1"/>
</dbReference>
<reference evidence="9 10" key="1">
    <citation type="submission" date="2020-08" db="EMBL/GenBank/DDBJ databases">
        <title>Genomic Encyclopedia of Type Strains, Phase IV (KMG-IV): sequencing the most valuable type-strain genomes for metagenomic binning, comparative biology and taxonomic classification.</title>
        <authorList>
            <person name="Goeker M."/>
        </authorList>
    </citation>
    <scope>NUCLEOTIDE SEQUENCE [LARGE SCALE GENOMIC DNA]</scope>
    <source>
        <strain evidence="9 10">DSM 103462</strain>
    </source>
</reference>
<dbReference type="InterPro" id="IPR036737">
    <property type="entry name" value="OmpA-like_sf"/>
</dbReference>
<accession>A0A7W8G8D8</accession>
<dbReference type="InterPro" id="IPR006665">
    <property type="entry name" value="OmpA-like"/>
</dbReference>
<dbReference type="Pfam" id="PF13677">
    <property type="entry name" value="MotB_plug"/>
    <property type="match status" value="1"/>
</dbReference>
<organism evidence="9 10">
    <name type="scientific">Treponema ruminis</name>
    <dbReference type="NCBI Taxonomy" id="744515"/>
    <lineage>
        <taxon>Bacteria</taxon>
        <taxon>Pseudomonadati</taxon>
        <taxon>Spirochaetota</taxon>
        <taxon>Spirochaetia</taxon>
        <taxon>Spirochaetales</taxon>
        <taxon>Treponemataceae</taxon>
        <taxon>Treponema</taxon>
    </lineage>
</organism>
<dbReference type="Proteomes" id="UP000518887">
    <property type="component" value="Unassembled WGS sequence"/>
</dbReference>
<keyword evidence="6 7" id="KW-0472">Membrane</keyword>
<name>A0A7W8G8D8_9SPIR</name>
<dbReference type="PANTHER" id="PTHR30329:SF21">
    <property type="entry name" value="LIPOPROTEIN YIAD-RELATED"/>
    <property type="match status" value="1"/>
</dbReference>
<keyword evidence="3" id="KW-1003">Cell membrane</keyword>
<dbReference type="AlphaFoldDB" id="A0A7W8G8D8"/>
<proteinExistence type="inferred from homology"/>
<sequence>MAKKEKKEPAKPSTAWQGTYGDMITLMLCFFVMLYDPSEVDTAALAQIQESLQITTESIEAPVTSGGQSLAAGKLADLGNNISALPSAEKGKSLSIAKKKAVSLFAPEVKSAKITISSDERGVVISLASDVFFEQGSAVLNIDETRDILLKLSKFFQDSELKNRRFRIEGHTDSTPVDNELYPSNWELSSARSANVLHYLSDFGVDEQKFSIAGYADTRPMFSNETKEGQAYNRRVDIIILDEGHF</sequence>
<dbReference type="SUPFAM" id="SSF103088">
    <property type="entry name" value="OmpA-like"/>
    <property type="match status" value="1"/>
</dbReference>
<keyword evidence="5" id="KW-1133">Transmembrane helix</keyword>
<dbReference type="RefSeq" id="WP_184658345.1">
    <property type="nucleotide sequence ID" value="NZ_CP031518.1"/>
</dbReference>
<evidence type="ECO:0000256" key="6">
    <source>
        <dbReference type="ARBA" id="ARBA00023136"/>
    </source>
</evidence>
<evidence type="ECO:0000313" key="10">
    <source>
        <dbReference type="Proteomes" id="UP000518887"/>
    </source>
</evidence>
<dbReference type="GO" id="GO:0005886">
    <property type="term" value="C:plasma membrane"/>
    <property type="evidence" value="ECO:0007669"/>
    <property type="project" value="UniProtKB-SubCell"/>
</dbReference>
<protein>
    <submittedName>
        <fullName evidence="9">Chemotaxis protein MotB</fullName>
    </submittedName>
</protein>
<comment type="subcellular location">
    <subcellularLocation>
        <location evidence="1">Cell membrane</location>
        <topology evidence="1">Single-pass membrane protein</topology>
    </subcellularLocation>
</comment>
<dbReference type="CDD" id="cd07185">
    <property type="entry name" value="OmpA_C-like"/>
    <property type="match status" value="1"/>
</dbReference>
<evidence type="ECO:0000256" key="5">
    <source>
        <dbReference type="ARBA" id="ARBA00022989"/>
    </source>
</evidence>